<name>A0A109NPE1_RHYDO</name>
<accession>A0A109NPE1</accession>
<proteinExistence type="evidence at transcript level"/>
<dbReference type="Pfam" id="PF03392">
    <property type="entry name" value="OS-D"/>
    <property type="match status" value="1"/>
</dbReference>
<feature type="chain" id="PRO_5007139589" evidence="1">
    <location>
        <begin position="17"/>
        <end position="124"/>
    </location>
</feature>
<protein>
    <submittedName>
        <fullName evidence="2">Chemosensory protein 4</fullName>
    </submittedName>
</protein>
<dbReference type="AlphaFoldDB" id="A0A109NPE1"/>
<gene>
    <name evidence="2" type="primary">csp4</name>
</gene>
<dbReference type="Gene3D" id="1.10.2080.10">
    <property type="entry name" value="Insect odorant-binding protein A10/Ejaculatory bulb-specific protein 3"/>
    <property type="match status" value="1"/>
</dbReference>
<evidence type="ECO:0000256" key="1">
    <source>
        <dbReference type="SAM" id="SignalP"/>
    </source>
</evidence>
<dbReference type="EMBL" id="KJ186800">
    <property type="protein sequence ID" value="AIX97112.1"/>
    <property type="molecule type" value="mRNA"/>
</dbReference>
<reference evidence="2" key="1">
    <citation type="submission" date="2014-01" db="EMBL/GenBank/DDBJ databases">
        <title>Identification of Chemosensory Gene Families in Rhyzopertha dominica (Coleoptera: Bostrichidae).</title>
        <authorList>
            <person name="Wang M."/>
            <person name="Diakite M.M."/>
        </authorList>
    </citation>
    <scope>NUCLEOTIDE SEQUENCE</scope>
</reference>
<organism evidence="2">
    <name type="scientific">Rhyzopertha dominica</name>
    <name type="common">Lesser grain borer</name>
    <name type="synonym">Synodendron dominica</name>
    <dbReference type="NCBI Taxonomy" id="92692"/>
    <lineage>
        <taxon>Eukaryota</taxon>
        <taxon>Metazoa</taxon>
        <taxon>Ecdysozoa</taxon>
        <taxon>Arthropoda</taxon>
        <taxon>Hexapoda</taxon>
        <taxon>Insecta</taxon>
        <taxon>Pterygota</taxon>
        <taxon>Neoptera</taxon>
        <taxon>Endopterygota</taxon>
        <taxon>Coleoptera</taxon>
        <taxon>Polyphaga</taxon>
        <taxon>Bostrichiformia</taxon>
        <taxon>Bostrichidae</taxon>
        <taxon>Dinoderinae</taxon>
        <taxon>Rhyzopertha</taxon>
    </lineage>
</organism>
<dbReference type="InterPro" id="IPR036682">
    <property type="entry name" value="OS_D_A10/PebIII_sf"/>
</dbReference>
<feature type="signal peptide" evidence="1">
    <location>
        <begin position="1"/>
        <end position="16"/>
    </location>
</feature>
<sequence>MKCAVVLCVLLVAVYAAEEKYTTKYDNVDIDAILANDRLTTNYVKCLLDTGKCNEDGKTLKSVVPDALITACKKCSDKQKESVRKVAHHLIKNRRADWDTLVAKYDPEGTYRHNYQKYLDEVSQ</sequence>
<dbReference type="InterPro" id="IPR005055">
    <property type="entry name" value="A10/PebIII"/>
</dbReference>
<dbReference type="PANTHER" id="PTHR11257:SF12">
    <property type="entry name" value="EJACULATORY BULB-SPECIFIC PROTEIN 3-RELATED"/>
    <property type="match status" value="1"/>
</dbReference>
<dbReference type="PANTHER" id="PTHR11257">
    <property type="entry name" value="CHEMOSENSORY PROTEIN-RELATED"/>
    <property type="match status" value="1"/>
</dbReference>
<dbReference type="SUPFAM" id="SSF100910">
    <property type="entry name" value="Chemosensory protein Csp2"/>
    <property type="match status" value="1"/>
</dbReference>
<evidence type="ECO:0000313" key="2">
    <source>
        <dbReference type="EMBL" id="AIX97112.1"/>
    </source>
</evidence>
<keyword evidence="1" id="KW-0732">Signal</keyword>